<reference evidence="10 11" key="1">
    <citation type="submission" date="2019-03" db="EMBL/GenBank/DDBJ databases">
        <title>Genomic Encyclopedia of Type Strains, Phase IV (KMG-IV): sequencing the most valuable type-strain genomes for metagenomic binning, comparative biology and taxonomic classification.</title>
        <authorList>
            <person name="Goeker M."/>
        </authorList>
    </citation>
    <scope>NUCLEOTIDE SEQUENCE [LARGE SCALE GENOMIC DNA]</scope>
    <source>
        <strain evidence="10 11">DSM 100556</strain>
    </source>
</reference>
<keyword evidence="11" id="KW-1185">Reference proteome</keyword>
<dbReference type="STRING" id="1469948.GCA_000732725_02322"/>
<dbReference type="EMBL" id="SLUO01000007">
    <property type="protein sequence ID" value="TCL58086.1"/>
    <property type="molecule type" value="Genomic_DNA"/>
</dbReference>
<dbReference type="GO" id="GO:0009306">
    <property type="term" value="P:protein secretion"/>
    <property type="evidence" value="ECO:0007669"/>
    <property type="project" value="UniProtKB-UniRule"/>
</dbReference>
<dbReference type="Pfam" id="PF00584">
    <property type="entry name" value="SecE"/>
    <property type="match status" value="1"/>
</dbReference>
<comment type="function">
    <text evidence="9">Essential subunit of the Sec protein translocation channel SecYEG. Clamps together the 2 halves of SecY. May contact the channel plug during translocation.</text>
</comment>
<dbReference type="PANTHER" id="PTHR33910">
    <property type="entry name" value="PROTEIN TRANSLOCASE SUBUNIT SECE"/>
    <property type="match status" value="1"/>
</dbReference>
<feature type="transmembrane region" description="Helical" evidence="9">
    <location>
        <begin position="40"/>
        <end position="63"/>
    </location>
</feature>
<sequence length="69" mass="7528">MGDSANTDKAPKTDFFKGVKTEFKKITWPDKDALLKQSTAVVCASVVVGVIIAVLDFIIQYGVDFMTTL</sequence>
<accession>A0A4R1QYP6</accession>
<gene>
    <name evidence="9" type="primary">secE</name>
    <name evidence="10" type="ORF">EDD76_107202</name>
</gene>
<dbReference type="PANTHER" id="PTHR33910:SF1">
    <property type="entry name" value="PROTEIN TRANSLOCASE SUBUNIT SECE"/>
    <property type="match status" value="1"/>
</dbReference>
<dbReference type="RefSeq" id="WP_031391006.1">
    <property type="nucleotide sequence ID" value="NZ_JPNB01000002.1"/>
</dbReference>
<dbReference type="GO" id="GO:0008320">
    <property type="term" value="F:protein transmembrane transporter activity"/>
    <property type="evidence" value="ECO:0007669"/>
    <property type="project" value="UniProtKB-UniRule"/>
</dbReference>
<dbReference type="HAMAP" id="MF_00422">
    <property type="entry name" value="SecE"/>
    <property type="match status" value="1"/>
</dbReference>
<dbReference type="AlphaFoldDB" id="A0A4R1QYP6"/>
<evidence type="ECO:0000313" key="11">
    <source>
        <dbReference type="Proteomes" id="UP000295718"/>
    </source>
</evidence>
<keyword evidence="8 9" id="KW-0472">Membrane</keyword>
<dbReference type="InterPro" id="IPR005807">
    <property type="entry name" value="SecE_bac"/>
</dbReference>
<evidence type="ECO:0000256" key="1">
    <source>
        <dbReference type="ARBA" id="ARBA00004370"/>
    </source>
</evidence>
<comment type="subunit">
    <text evidence="9">Component of the Sec protein translocase complex. Heterotrimer consisting of SecY, SecE and SecG subunits. The heterotrimers can form oligomers, although 1 heterotrimer is thought to be able to translocate proteins. Interacts with the ribosome. Interacts with SecDF, and other proteins may be involved. Interacts with SecA.</text>
</comment>
<comment type="similarity">
    <text evidence="9">Belongs to the SecE/SEC61-gamma family.</text>
</comment>
<evidence type="ECO:0000256" key="9">
    <source>
        <dbReference type="HAMAP-Rule" id="MF_00422"/>
    </source>
</evidence>
<protein>
    <recommendedName>
        <fullName evidence="9">Protein translocase subunit SecE</fullName>
    </recommendedName>
</protein>
<dbReference type="OrthoDB" id="9807958at2"/>
<evidence type="ECO:0000256" key="3">
    <source>
        <dbReference type="ARBA" id="ARBA00022475"/>
    </source>
</evidence>
<comment type="caution">
    <text evidence="10">The sequence shown here is derived from an EMBL/GenBank/DDBJ whole genome shotgun (WGS) entry which is preliminary data.</text>
</comment>
<evidence type="ECO:0000256" key="4">
    <source>
        <dbReference type="ARBA" id="ARBA00022692"/>
    </source>
</evidence>
<evidence type="ECO:0000256" key="6">
    <source>
        <dbReference type="ARBA" id="ARBA00022989"/>
    </source>
</evidence>
<evidence type="ECO:0000256" key="5">
    <source>
        <dbReference type="ARBA" id="ARBA00022927"/>
    </source>
</evidence>
<dbReference type="InterPro" id="IPR038379">
    <property type="entry name" value="SecE_sf"/>
</dbReference>
<dbReference type="GO" id="GO:0065002">
    <property type="term" value="P:intracellular protein transmembrane transport"/>
    <property type="evidence" value="ECO:0007669"/>
    <property type="project" value="UniProtKB-UniRule"/>
</dbReference>
<evidence type="ECO:0000313" key="10">
    <source>
        <dbReference type="EMBL" id="TCL58086.1"/>
    </source>
</evidence>
<dbReference type="GO" id="GO:0005886">
    <property type="term" value="C:plasma membrane"/>
    <property type="evidence" value="ECO:0007669"/>
    <property type="project" value="UniProtKB-SubCell"/>
</dbReference>
<keyword evidence="7 9" id="KW-0811">Translocation</keyword>
<organism evidence="10 11">
    <name type="scientific">Kineothrix alysoides</name>
    <dbReference type="NCBI Taxonomy" id="1469948"/>
    <lineage>
        <taxon>Bacteria</taxon>
        <taxon>Bacillati</taxon>
        <taxon>Bacillota</taxon>
        <taxon>Clostridia</taxon>
        <taxon>Lachnospirales</taxon>
        <taxon>Lachnospiraceae</taxon>
        <taxon>Kineothrix</taxon>
    </lineage>
</organism>
<dbReference type="Gene3D" id="1.20.5.1030">
    <property type="entry name" value="Preprotein translocase secy subunit"/>
    <property type="match status" value="1"/>
</dbReference>
<keyword evidence="6 9" id="KW-1133">Transmembrane helix</keyword>
<comment type="subcellular location">
    <subcellularLocation>
        <location evidence="9">Cell membrane</location>
        <topology evidence="9">Single-pass membrane protein</topology>
    </subcellularLocation>
    <subcellularLocation>
        <location evidence="1">Membrane</location>
    </subcellularLocation>
</comment>
<evidence type="ECO:0000256" key="8">
    <source>
        <dbReference type="ARBA" id="ARBA00023136"/>
    </source>
</evidence>
<dbReference type="GO" id="GO:0043952">
    <property type="term" value="P:protein transport by the Sec complex"/>
    <property type="evidence" value="ECO:0007669"/>
    <property type="project" value="UniProtKB-UniRule"/>
</dbReference>
<evidence type="ECO:0000256" key="7">
    <source>
        <dbReference type="ARBA" id="ARBA00023010"/>
    </source>
</evidence>
<dbReference type="GO" id="GO:0006605">
    <property type="term" value="P:protein targeting"/>
    <property type="evidence" value="ECO:0007669"/>
    <property type="project" value="UniProtKB-UniRule"/>
</dbReference>
<keyword evidence="3 9" id="KW-1003">Cell membrane</keyword>
<dbReference type="InterPro" id="IPR001901">
    <property type="entry name" value="Translocase_SecE/Sec61-g"/>
</dbReference>
<keyword evidence="2 9" id="KW-0813">Transport</keyword>
<keyword evidence="5 9" id="KW-0653">Protein transport</keyword>
<dbReference type="Proteomes" id="UP000295718">
    <property type="component" value="Unassembled WGS sequence"/>
</dbReference>
<keyword evidence="4 9" id="KW-0812">Transmembrane</keyword>
<evidence type="ECO:0000256" key="2">
    <source>
        <dbReference type="ARBA" id="ARBA00022448"/>
    </source>
</evidence>
<dbReference type="NCBIfam" id="TIGR00964">
    <property type="entry name" value="secE_bact"/>
    <property type="match status" value="1"/>
</dbReference>
<proteinExistence type="inferred from homology"/>
<name>A0A4R1QYP6_9FIRM</name>